<feature type="domain" description="WAP" evidence="5">
    <location>
        <begin position="28"/>
        <end position="75"/>
    </location>
</feature>
<keyword evidence="3" id="KW-1015">Disulfide bond</keyword>
<dbReference type="GO" id="GO:0004867">
    <property type="term" value="F:serine-type endopeptidase inhibitor activity"/>
    <property type="evidence" value="ECO:0007669"/>
    <property type="project" value="TreeGrafter"/>
</dbReference>
<dbReference type="Pfam" id="PF00095">
    <property type="entry name" value="WAP"/>
    <property type="match status" value="2"/>
</dbReference>
<evidence type="ECO:0000259" key="5">
    <source>
        <dbReference type="PROSITE" id="PS51390"/>
    </source>
</evidence>
<organism evidence="6 7">
    <name type="scientific">Phascolarctos cinereus</name>
    <name type="common">Koala</name>
    <dbReference type="NCBI Taxonomy" id="38626"/>
    <lineage>
        <taxon>Eukaryota</taxon>
        <taxon>Metazoa</taxon>
        <taxon>Chordata</taxon>
        <taxon>Craniata</taxon>
        <taxon>Vertebrata</taxon>
        <taxon>Euteleostomi</taxon>
        <taxon>Mammalia</taxon>
        <taxon>Metatheria</taxon>
        <taxon>Diprotodontia</taxon>
        <taxon>Phascolarctidae</taxon>
        <taxon>Phascolarctos</taxon>
    </lineage>
</organism>
<accession>A0A6P5K5E6</accession>
<gene>
    <name evidence="7" type="primary">LOC110206702</name>
</gene>
<dbReference type="PANTHER" id="PTHR19441:SF30">
    <property type="entry name" value="ELAFIN"/>
    <property type="match status" value="1"/>
</dbReference>
<dbReference type="Proteomes" id="UP000515140">
    <property type="component" value="Unplaced"/>
</dbReference>
<dbReference type="RefSeq" id="XP_020839931.1">
    <property type="nucleotide sequence ID" value="XM_020984272.1"/>
</dbReference>
<evidence type="ECO:0000256" key="1">
    <source>
        <dbReference type="ARBA" id="ARBA00022690"/>
    </source>
</evidence>
<keyword evidence="2 4" id="KW-0732">Signal</keyword>
<dbReference type="GeneID" id="110206702"/>
<dbReference type="PANTHER" id="PTHR19441">
    <property type="entry name" value="WHEY ACDIC PROTEIN WAP"/>
    <property type="match status" value="1"/>
</dbReference>
<dbReference type="PRINTS" id="PR00003">
    <property type="entry name" value="4DISULPHCORE"/>
</dbReference>
<sequence>MYLSGLFSIILLLIVPWTGTYKPVLEKGSTKPGTCPEDNALCRRHYEAKCQSDEECSGKQKCCFYYCHFECKYTVEDRLSGKLGTCPVVIYQCTKTKPPDKCHRDRDCLGTLKCCRGICGKKCIDALNPDVPKLDKETDLVAE</sequence>
<protein>
    <submittedName>
        <fullName evidence="7">WAP four-disulfide core domain protein 12-like</fullName>
    </submittedName>
</protein>
<dbReference type="InterPro" id="IPR008197">
    <property type="entry name" value="WAP_dom"/>
</dbReference>
<dbReference type="GO" id="GO:0019731">
    <property type="term" value="P:antibacterial humoral response"/>
    <property type="evidence" value="ECO:0007669"/>
    <property type="project" value="TreeGrafter"/>
</dbReference>
<evidence type="ECO:0000313" key="7">
    <source>
        <dbReference type="RefSeq" id="XP_020839931.1"/>
    </source>
</evidence>
<dbReference type="GO" id="GO:0045087">
    <property type="term" value="P:innate immune response"/>
    <property type="evidence" value="ECO:0007669"/>
    <property type="project" value="TreeGrafter"/>
</dbReference>
<feature type="domain" description="WAP" evidence="5">
    <location>
        <begin position="79"/>
        <end position="127"/>
    </location>
</feature>
<dbReference type="GO" id="GO:0005615">
    <property type="term" value="C:extracellular space"/>
    <property type="evidence" value="ECO:0007669"/>
    <property type="project" value="TreeGrafter"/>
</dbReference>
<proteinExistence type="predicted"/>
<name>A0A6P5K5E6_PHACI</name>
<feature type="signal peptide" evidence="4">
    <location>
        <begin position="1"/>
        <end position="20"/>
    </location>
</feature>
<evidence type="ECO:0000256" key="3">
    <source>
        <dbReference type="ARBA" id="ARBA00023157"/>
    </source>
</evidence>
<dbReference type="InterPro" id="IPR036645">
    <property type="entry name" value="Elafin-like_sf"/>
</dbReference>
<reference evidence="7" key="1">
    <citation type="submission" date="2025-08" db="UniProtKB">
        <authorList>
            <consortium name="RefSeq"/>
        </authorList>
    </citation>
    <scope>IDENTIFICATION</scope>
    <source>
        <tissue evidence="7">Spleen</tissue>
    </source>
</reference>
<evidence type="ECO:0000256" key="2">
    <source>
        <dbReference type="ARBA" id="ARBA00022729"/>
    </source>
</evidence>
<dbReference type="SUPFAM" id="SSF57256">
    <property type="entry name" value="Elafin-like"/>
    <property type="match status" value="2"/>
</dbReference>
<dbReference type="Gene3D" id="4.10.75.10">
    <property type="entry name" value="Elafin-like"/>
    <property type="match status" value="2"/>
</dbReference>
<dbReference type="AlphaFoldDB" id="A0A6P5K5E6"/>
<dbReference type="InterPro" id="IPR050514">
    <property type="entry name" value="WAP_four-disulfide_core"/>
</dbReference>
<dbReference type="InParanoid" id="A0A6P5K5E6"/>
<evidence type="ECO:0000313" key="6">
    <source>
        <dbReference type="Proteomes" id="UP000515140"/>
    </source>
</evidence>
<feature type="chain" id="PRO_5028410338" evidence="4">
    <location>
        <begin position="21"/>
        <end position="143"/>
    </location>
</feature>
<keyword evidence="1" id="KW-0646">Protease inhibitor</keyword>
<dbReference type="KEGG" id="pcw:110206702"/>
<keyword evidence="6" id="KW-1185">Reference proteome</keyword>
<dbReference type="PROSITE" id="PS51390">
    <property type="entry name" value="WAP"/>
    <property type="match status" value="2"/>
</dbReference>
<dbReference type="SMART" id="SM00217">
    <property type="entry name" value="WAP"/>
    <property type="match status" value="2"/>
</dbReference>
<evidence type="ECO:0000256" key="4">
    <source>
        <dbReference type="SAM" id="SignalP"/>
    </source>
</evidence>